<reference evidence="13" key="5">
    <citation type="journal article" date="2021" name="G3 (Bethesda)">
        <title>Aegilops tauschii genome assembly Aet v5.0 features greater sequence contiguity and improved annotation.</title>
        <authorList>
            <person name="Wang L."/>
            <person name="Zhu T."/>
            <person name="Rodriguez J.C."/>
            <person name="Deal K.R."/>
            <person name="Dubcovsky J."/>
            <person name="McGuire P.E."/>
            <person name="Lux T."/>
            <person name="Spannagl M."/>
            <person name="Mayer K.F.X."/>
            <person name="Baldrich P."/>
            <person name="Meyers B.C."/>
            <person name="Huo N."/>
            <person name="Gu Y.Q."/>
            <person name="Zhou H."/>
            <person name="Devos K.M."/>
            <person name="Bennetzen J.L."/>
            <person name="Unver T."/>
            <person name="Budak H."/>
            <person name="Gulick P.J."/>
            <person name="Galiba G."/>
            <person name="Kalapos B."/>
            <person name="Nelson D.R."/>
            <person name="Li P."/>
            <person name="You F.M."/>
            <person name="Luo M.C."/>
            <person name="Dvorak J."/>
        </authorList>
    </citation>
    <scope>NUCLEOTIDE SEQUENCE [LARGE SCALE GENOMIC DNA]</scope>
    <source>
        <strain evidence="13">cv. AL8/78</strain>
    </source>
</reference>
<reference evidence="13" key="4">
    <citation type="submission" date="2019-03" db="UniProtKB">
        <authorList>
            <consortium name="EnsemblPlants"/>
        </authorList>
    </citation>
    <scope>IDENTIFICATION</scope>
</reference>
<keyword evidence="14" id="KW-1185">Reference proteome</keyword>
<organism evidence="13 14">
    <name type="scientific">Aegilops tauschii subsp. strangulata</name>
    <name type="common">Goatgrass</name>
    <dbReference type="NCBI Taxonomy" id="200361"/>
    <lineage>
        <taxon>Eukaryota</taxon>
        <taxon>Viridiplantae</taxon>
        <taxon>Streptophyta</taxon>
        <taxon>Embryophyta</taxon>
        <taxon>Tracheophyta</taxon>
        <taxon>Spermatophyta</taxon>
        <taxon>Magnoliopsida</taxon>
        <taxon>Liliopsida</taxon>
        <taxon>Poales</taxon>
        <taxon>Poaceae</taxon>
        <taxon>BOP clade</taxon>
        <taxon>Pooideae</taxon>
        <taxon>Triticodae</taxon>
        <taxon>Triticeae</taxon>
        <taxon>Triticinae</taxon>
        <taxon>Aegilops</taxon>
    </lineage>
</organism>
<comment type="pathway">
    <text evidence="2 11">Pyrimidine metabolism; dUMP biosynthesis; dUMP from dCTP (dUTP route): step 2/2.</text>
</comment>
<dbReference type="NCBIfam" id="NF001862">
    <property type="entry name" value="PRK00601.1"/>
    <property type="match status" value="1"/>
</dbReference>
<dbReference type="SUPFAM" id="SSF51283">
    <property type="entry name" value="dUTPase-like"/>
    <property type="match status" value="1"/>
</dbReference>
<accession>A0A453JI21</accession>
<dbReference type="EC" id="3.6.1.23" evidence="4 11"/>
<dbReference type="CDD" id="cd07557">
    <property type="entry name" value="trimeric_dUTPase"/>
    <property type="match status" value="1"/>
</dbReference>
<protein>
    <recommendedName>
        <fullName evidence="5 11">Deoxyuridine 5'-triphosphate nucleotidohydrolase</fullName>
        <shortName evidence="11">dUTPase</shortName>
        <ecNumber evidence="4 11">3.6.1.23</ecNumber>
    </recommendedName>
    <alternativeName>
        <fullName evidence="9 11">dUTP pyrophosphatase</fullName>
    </alternativeName>
</protein>
<dbReference type="PANTHER" id="PTHR11241">
    <property type="entry name" value="DEOXYURIDINE 5'-TRIPHOSPHATE NUCLEOTIDOHYDROLASE"/>
    <property type="match status" value="1"/>
</dbReference>
<dbReference type="PANTHER" id="PTHR11241:SF13">
    <property type="entry name" value="DEOXYURIDINE 5'-TRIPHOSPHATE NUCLEOTIDOHYDROLASE"/>
    <property type="match status" value="1"/>
</dbReference>
<evidence type="ECO:0000256" key="9">
    <source>
        <dbReference type="ARBA" id="ARBA00030698"/>
    </source>
</evidence>
<reference evidence="14" key="2">
    <citation type="journal article" date="2017" name="Nat. Plants">
        <title>The Aegilops tauschii genome reveals multiple impacts of transposons.</title>
        <authorList>
            <person name="Zhao G."/>
            <person name="Zou C."/>
            <person name="Li K."/>
            <person name="Wang K."/>
            <person name="Li T."/>
            <person name="Gao L."/>
            <person name="Zhang X."/>
            <person name="Wang H."/>
            <person name="Yang Z."/>
            <person name="Liu X."/>
            <person name="Jiang W."/>
            <person name="Mao L."/>
            <person name="Kong X."/>
            <person name="Jiao Y."/>
            <person name="Jia J."/>
        </authorList>
    </citation>
    <scope>NUCLEOTIDE SEQUENCE [LARGE SCALE GENOMIC DNA]</scope>
    <source>
        <strain evidence="14">cv. AL8/78</strain>
    </source>
</reference>
<dbReference type="InterPro" id="IPR033704">
    <property type="entry name" value="dUTPase_trimeric"/>
</dbReference>
<feature type="domain" description="dUTPase-like" evidence="12">
    <location>
        <begin position="48"/>
        <end position="176"/>
    </location>
</feature>
<dbReference type="InterPro" id="IPR029054">
    <property type="entry name" value="dUTPase-like"/>
</dbReference>
<evidence type="ECO:0000259" key="12">
    <source>
        <dbReference type="Pfam" id="PF00692"/>
    </source>
</evidence>
<evidence type="ECO:0000313" key="14">
    <source>
        <dbReference type="Proteomes" id="UP000015105"/>
    </source>
</evidence>
<dbReference type="EnsemblPlants" id="AET5Gv20043000.3">
    <property type="protein sequence ID" value="AET5Gv20043000.3"/>
    <property type="gene ID" value="AET5Gv20043000"/>
</dbReference>
<dbReference type="GO" id="GO:0046081">
    <property type="term" value="P:dUTP catabolic process"/>
    <property type="evidence" value="ECO:0007669"/>
    <property type="project" value="UniProtKB-UniRule"/>
</dbReference>
<evidence type="ECO:0000256" key="10">
    <source>
        <dbReference type="ARBA" id="ARBA00047686"/>
    </source>
</evidence>
<dbReference type="GO" id="GO:0004170">
    <property type="term" value="F:dUTP diphosphatase activity"/>
    <property type="evidence" value="ECO:0007669"/>
    <property type="project" value="UniProtKB-UniRule"/>
</dbReference>
<evidence type="ECO:0000256" key="1">
    <source>
        <dbReference type="ARBA" id="ARBA00001946"/>
    </source>
</evidence>
<sequence>SRTLAAAATTMAATNGTAAADPVQEQPKAAAAPSPAPMLLKVKRLSANAVLPSRGSALAAGYDISSAVEAVVPARGKALVATDLSVAVPQGTYARIAPRSGLAWKHSIDVGAGVVDADYRGPVGVILFNHSDADFAVRPGDRVAQLVIERIATPDVAEVDDLDATVRGEGGFGSTGV</sequence>
<evidence type="ECO:0000256" key="3">
    <source>
        <dbReference type="ARBA" id="ARBA00006581"/>
    </source>
</evidence>
<keyword evidence="6 11" id="KW-0378">Hydrolase</keyword>
<evidence type="ECO:0000256" key="7">
    <source>
        <dbReference type="ARBA" id="ARBA00022842"/>
    </source>
</evidence>
<proteinExistence type="inferred from homology"/>
<comment type="cofactor">
    <cofactor evidence="1 11">
        <name>Mg(2+)</name>
        <dbReference type="ChEBI" id="CHEBI:18420"/>
    </cofactor>
</comment>
<evidence type="ECO:0000256" key="2">
    <source>
        <dbReference type="ARBA" id="ARBA00005142"/>
    </source>
</evidence>
<keyword evidence="8 11" id="KW-0546">Nucleotide metabolism</keyword>
<evidence type="ECO:0000256" key="11">
    <source>
        <dbReference type="RuleBase" id="RU367024"/>
    </source>
</evidence>
<evidence type="ECO:0000256" key="6">
    <source>
        <dbReference type="ARBA" id="ARBA00022801"/>
    </source>
</evidence>
<dbReference type="NCBIfam" id="TIGR00576">
    <property type="entry name" value="dut"/>
    <property type="match status" value="1"/>
</dbReference>
<dbReference type="UniPathway" id="UPA00610">
    <property type="reaction ID" value="UER00666"/>
</dbReference>
<evidence type="ECO:0000256" key="5">
    <source>
        <dbReference type="ARBA" id="ARBA00021732"/>
    </source>
</evidence>
<dbReference type="AlphaFoldDB" id="A0A453JI21"/>
<reference evidence="14" key="1">
    <citation type="journal article" date="2014" name="Science">
        <title>Ancient hybridizations among the ancestral genomes of bread wheat.</title>
        <authorList>
            <consortium name="International Wheat Genome Sequencing Consortium,"/>
            <person name="Marcussen T."/>
            <person name="Sandve S.R."/>
            <person name="Heier L."/>
            <person name="Spannagl M."/>
            <person name="Pfeifer M."/>
            <person name="Jakobsen K.S."/>
            <person name="Wulff B.B."/>
            <person name="Steuernagel B."/>
            <person name="Mayer K.F."/>
            <person name="Olsen O.A."/>
        </authorList>
    </citation>
    <scope>NUCLEOTIDE SEQUENCE [LARGE SCALE GENOMIC DNA]</scope>
    <source>
        <strain evidence="14">cv. AL8/78</strain>
    </source>
</reference>
<comment type="catalytic activity">
    <reaction evidence="10 11">
        <text>dUTP + H2O = dUMP + diphosphate + H(+)</text>
        <dbReference type="Rhea" id="RHEA:10248"/>
        <dbReference type="ChEBI" id="CHEBI:15377"/>
        <dbReference type="ChEBI" id="CHEBI:15378"/>
        <dbReference type="ChEBI" id="CHEBI:33019"/>
        <dbReference type="ChEBI" id="CHEBI:61555"/>
        <dbReference type="ChEBI" id="CHEBI:246422"/>
        <dbReference type="EC" id="3.6.1.23"/>
    </reaction>
</comment>
<dbReference type="InterPro" id="IPR008181">
    <property type="entry name" value="dUTPase"/>
</dbReference>
<keyword evidence="11" id="KW-0479">Metal-binding</keyword>
<reference evidence="13" key="3">
    <citation type="journal article" date="2017" name="Nature">
        <title>Genome sequence of the progenitor of the wheat D genome Aegilops tauschii.</title>
        <authorList>
            <person name="Luo M.C."/>
            <person name="Gu Y.Q."/>
            <person name="Puiu D."/>
            <person name="Wang H."/>
            <person name="Twardziok S.O."/>
            <person name="Deal K.R."/>
            <person name="Huo N."/>
            <person name="Zhu T."/>
            <person name="Wang L."/>
            <person name="Wang Y."/>
            <person name="McGuire P.E."/>
            <person name="Liu S."/>
            <person name="Long H."/>
            <person name="Ramasamy R.K."/>
            <person name="Rodriguez J.C."/>
            <person name="Van S.L."/>
            <person name="Yuan L."/>
            <person name="Wang Z."/>
            <person name="Xia Z."/>
            <person name="Xiao L."/>
            <person name="Anderson O.D."/>
            <person name="Ouyang S."/>
            <person name="Liang Y."/>
            <person name="Zimin A.V."/>
            <person name="Pertea G."/>
            <person name="Qi P."/>
            <person name="Bennetzen J.L."/>
            <person name="Dai X."/>
            <person name="Dawson M.W."/>
            <person name="Muller H.G."/>
            <person name="Kugler K."/>
            <person name="Rivarola-Duarte L."/>
            <person name="Spannagl M."/>
            <person name="Mayer K.F.X."/>
            <person name="Lu F.H."/>
            <person name="Bevan M.W."/>
            <person name="Leroy P."/>
            <person name="Li P."/>
            <person name="You F.M."/>
            <person name="Sun Q."/>
            <person name="Liu Z."/>
            <person name="Lyons E."/>
            <person name="Wicker T."/>
            <person name="Salzberg S.L."/>
            <person name="Devos K.M."/>
            <person name="Dvorak J."/>
        </authorList>
    </citation>
    <scope>NUCLEOTIDE SEQUENCE [LARGE SCALE GENOMIC DNA]</scope>
    <source>
        <strain evidence="13">cv. AL8/78</strain>
    </source>
</reference>
<dbReference type="Proteomes" id="UP000015105">
    <property type="component" value="Chromosome 5D"/>
</dbReference>
<dbReference type="Gramene" id="AET5Gv20043000.3">
    <property type="protein sequence ID" value="AET5Gv20043000.3"/>
    <property type="gene ID" value="AET5Gv20043000"/>
</dbReference>
<keyword evidence="7 11" id="KW-0460">Magnesium</keyword>
<dbReference type="FunFam" id="2.70.40.10:FF:000004">
    <property type="entry name" value="Deoxyuridine triphosphatase"/>
    <property type="match status" value="1"/>
</dbReference>
<dbReference type="Gene3D" id="2.70.40.10">
    <property type="match status" value="1"/>
</dbReference>
<name>A0A453JI21_AEGTS</name>
<evidence type="ECO:0000313" key="13">
    <source>
        <dbReference type="EnsemblPlants" id="AET5Gv20043000.3"/>
    </source>
</evidence>
<dbReference type="GO" id="GO:0000287">
    <property type="term" value="F:magnesium ion binding"/>
    <property type="evidence" value="ECO:0007669"/>
    <property type="project" value="UniProtKB-UniRule"/>
</dbReference>
<dbReference type="InterPro" id="IPR036157">
    <property type="entry name" value="dUTPase-like_sf"/>
</dbReference>
<evidence type="ECO:0000256" key="8">
    <source>
        <dbReference type="ARBA" id="ARBA00023080"/>
    </source>
</evidence>
<dbReference type="Pfam" id="PF00692">
    <property type="entry name" value="dUTPase"/>
    <property type="match status" value="1"/>
</dbReference>
<evidence type="ECO:0000256" key="4">
    <source>
        <dbReference type="ARBA" id="ARBA00012379"/>
    </source>
</evidence>
<comment type="similarity">
    <text evidence="3 11">Belongs to the dUTPase family.</text>
</comment>
<dbReference type="GO" id="GO:0006226">
    <property type="term" value="P:dUMP biosynthetic process"/>
    <property type="evidence" value="ECO:0007669"/>
    <property type="project" value="UniProtKB-UniRule"/>
</dbReference>
<comment type="function">
    <text evidence="11">Involved in nucleotide metabolism via production of dUMP, the immediate precursor of thymidine nucleotides, and decreases the intracellular concentration of dUTP so that uracil cannot be incorporated into DNA.</text>
</comment>